<dbReference type="EMBL" id="WITC01000110">
    <property type="protein sequence ID" value="MQX17924.1"/>
    <property type="molecule type" value="Genomic_DNA"/>
</dbReference>
<gene>
    <name evidence="2" type="ORF">GHK62_25195</name>
</gene>
<dbReference type="Pfam" id="PF05721">
    <property type="entry name" value="PhyH"/>
    <property type="match status" value="1"/>
</dbReference>
<evidence type="ECO:0000313" key="3">
    <source>
        <dbReference type="Proteomes" id="UP000439983"/>
    </source>
</evidence>
<dbReference type="GO" id="GO:0005506">
    <property type="term" value="F:iron ion binding"/>
    <property type="evidence" value="ECO:0007669"/>
    <property type="project" value="UniProtKB-ARBA"/>
</dbReference>
<dbReference type="AlphaFoldDB" id="A0A6N7LML4"/>
<dbReference type="Proteomes" id="UP000439983">
    <property type="component" value="Unassembled WGS sequence"/>
</dbReference>
<protein>
    <submittedName>
        <fullName evidence="2">Phytanoyl-CoA dioxygenase family protein</fullName>
    </submittedName>
</protein>
<keyword evidence="2" id="KW-0560">Oxidoreductase</keyword>
<evidence type="ECO:0000313" key="2">
    <source>
        <dbReference type="EMBL" id="MQX17924.1"/>
    </source>
</evidence>
<reference evidence="2 3" key="1">
    <citation type="journal article" date="2013" name="Genome Biol.">
        <title>Comparative genomics of the core and accessory genomes of 48 Sinorhizobium strains comprising five genospecies.</title>
        <authorList>
            <person name="Sugawara M."/>
            <person name="Epstein B."/>
            <person name="Badgley B.D."/>
            <person name="Unno T."/>
            <person name="Xu L."/>
            <person name="Reese J."/>
            <person name="Gyaneshwar P."/>
            <person name="Denny R."/>
            <person name="Mudge J."/>
            <person name="Bharti A.K."/>
            <person name="Farmer A.D."/>
            <person name="May G.D."/>
            <person name="Woodward J.E."/>
            <person name="Medigue C."/>
            <person name="Vallenet D."/>
            <person name="Lajus A."/>
            <person name="Rouy Z."/>
            <person name="Martinez-Vaz B."/>
            <person name="Tiffin P."/>
            <person name="Young N.D."/>
            <person name="Sadowsky M.J."/>
        </authorList>
    </citation>
    <scope>NUCLEOTIDE SEQUENCE [LARGE SCALE GENOMIC DNA]</scope>
    <source>
        <strain evidence="2 3">USDA4894</strain>
    </source>
</reference>
<proteinExistence type="predicted"/>
<dbReference type="GO" id="GO:0016706">
    <property type="term" value="F:2-oxoglutarate-dependent dioxygenase activity"/>
    <property type="evidence" value="ECO:0007669"/>
    <property type="project" value="UniProtKB-ARBA"/>
</dbReference>
<organism evidence="2 3">
    <name type="scientific">Sinorhizobium terangae</name>
    <dbReference type="NCBI Taxonomy" id="110322"/>
    <lineage>
        <taxon>Bacteria</taxon>
        <taxon>Pseudomonadati</taxon>
        <taxon>Pseudomonadota</taxon>
        <taxon>Alphaproteobacteria</taxon>
        <taxon>Hyphomicrobiales</taxon>
        <taxon>Rhizobiaceae</taxon>
        <taxon>Sinorhizobium/Ensifer group</taxon>
        <taxon>Sinorhizobium</taxon>
    </lineage>
</organism>
<sequence length="266" mass="29396">MKSEVTDDQVREYQERGFVHIPGLLSPAEVAELKAAVLEAVEMMAGRKIAPGGVDQVEGKDFYYDKVFTQRINVSKLNETINRYIRGPEIGNMASALARQPAMRIYLDQALIKEPYGNPTAWHLDNPFWAFHSRDAISIWIALEDATPLNGCLSFVPGSHRLARYDNANIGKDLAGLFKIYPEMAETDPVAVPMRAGDCSFHNGLTAHGAGANMTRRRRIAMTAAFMPDGCTFNGCQDILPTAYFESLNVGDRLCEDTINPIVGRA</sequence>
<keyword evidence="3" id="KW-1185">Reference proteome</keyword>
<dbReference type="SUPFAM" id="SSF51197">
    <property type="entry name" value="Clavaminate synthase-like"/>
    <property type="match status" value="1"/>
</dbReference>
<dbReference type="InterPro" id="IPR008775">
    <property type="entry name" value="Phytyl_CoA_dOase-like"/>
</dbReference>
<accession>A0A6N7LML4</accession>
<comment type="cofactor">
    <cofactor evidence="1">
        <name>Fe(2+)</name>
        <dbReference type="ChEBI" id="CHEBI:29033"/>
    </cofactor>
</comment>
<evidence type="ECO:0000256" key="1">
    <source>
        <dbReference type="ARBA" id="ARBA00001954"/>
    </source>
</evidence>
<dbReference type="PANTHER" id="PTHR20883:SF48">
    <property type="entry name" value="ECTOINE DIOXYGENASE"/>
    <property type="match status" value="1"/>
</dbReference>
<dbReference type="PANTHER" id="PTHR20883">
    <property type="entry name" value="PHYTANOYL-COA DIOXYGENASE DOMAIN CONTAINING 1"/>
    <property type="match status" value="1"/>
</dbReference>
<dbReference type="RefSeq" id="WP_153441768.1">
    <property type="nucleotide sequence ID" value="NZ_JBHUJK010000003.1"/>
</dbReference>
<name>A0A6N7LML4_SINTE</name>
<dbReference type="OrthoDB" id="2553118at2"/>
<dbReference type="Gene3D" id="2.60.120.620">
    <property type="entry name" value="q2cbj1_9rhob like domain"/>
    <property type="match status" value="1"/>
</dbReference>
<keyword evidence="2" id="KW-0223">Dioxygenase</keyword>
<comment type="caution">
    <text evidence="2">The sequence shown here is derived from an EMBL/GenBank/DDBJ whole genome shotgun (WGS) entry which is preliminary data.</text>
</comment>